<dbReference type="AlphaFoldDB" id="A0A7K4AKA8"/>
<feature type="transmembrane region" description="Helical" evidence="1">
    <location>
        <begin position="299"/>
        <end position="317"/>
    </location>
</feature>
<dbReference type="Proteomes" id="UP000544742">
    <property type="component" value="Unassembled WGS sequence"/>
</dbReference>
<evidence type="ECO:0000256" key="1">
    <source>
        <dbReference type="SAM" id="Phobius"/>
    </source>
</evidence>
<accession>A0A7K4AKA8</accession>
<feature type="transmembrane region" description="Helical" evidence="1">
    <location>
        <begin position="48"/>
        <end position="69"/>
    </location>
</feature>
<feature type="transmembrane region" description="Helical" evidence="1">
    <location>
        <begin position="168"/>
        <end position="189"/>
    </location>
</feature>
<organism evidence="2 3">
    <name type="scientific">Methanothrix soehngenii</name>
    <name type="common">Methanosaeta concilii</name>
    <dbReference type="NCBI Taxonomy" id="2223"/>
    <lineage>
        <taxon>Archaea</taxon>
        <taxon>Methanobacteriati</taxon>
        <taxon>Methanobacteriota</taxon>
        <taxon>Stenosarchaea group</taxon>
        <taxon>Methanomicrobia</taxon>
        <taxon>Methanotrichales</taxon>
        <taxon>Methanotrichaceae</taxon>
        <taxon>Methanothrix</taxon>
    </lineage>
</organism>
<evidence type="ECO:0000313" key="3">
    <source>
        <dbReference type="Proteomes" id="UP000544742"/>
    </source>
</evidence>
<gene>
    <name evidence="2" type="ORF">GX426_09905</name>
</gene>
<keyword evidence="1" id="KW-0812">Transmembrane</keyword>
<evidence type="ECO:0000313" key="2">
    <source>
        <dbReference type="EMBL" id="NLJ23403.1"/>
    </source>
</evidence>
<reference evidence="2 3" key="1">
    <citation type="journal article" date="2020" name="Biotechnol. Biofuels">
        <title>New insights from the biogas microbiome by comprehensive genome-resolved metagenomics of nearly 1600 species originating from multiple anaerobic digesters.</title>
        <authorList>
            <person name="Campanaro S."/>
            <person name="Treu L."/>
            <person name="Rodriguez-R L.M."/>
            <person name="Kovalovszki A."/>
            <person name="Ziels R.M."/>
            <person name="Maus I."/>
            <person name="Zhu X."/>
            <person name="Kougias P.G."/>
            <person name="Basile A."/>
            <person name="Luo G."/>
            <person name="Schluter A."/>
            <person name="Konstantinidis K.T."/>
            <person name="Angelidaki I."/>
        </authorList>
    </citation>
    <scope>NUCLEOTIDE SEQUENCE [LARGE SCALE GENOMIC DNA]</scope>
    <source>
        <strain evidence="2">AS27yjCOA_157</strain>
    </source>
</reference>
<feature type="transmembrane region" description="Helical" evidence="1">
    <location>
        <begin position="232"/>
        <end position="250"/>
    </location>
</feature>
<feature type="transmembrane region" description="Helical" evidence="1">
    <location>
        <begin position="270"/>
        <end position="287"/>
    </location>
</feature>
<keyword evidence="1" id="KW-0472">Membrane</keyword>
<protein>
    <recommendedName>
        <fullName evidence="4">DUF998 domain-containing protein</fullName>
    </recommendedName>
</protein>
<evidence type="ECO:0008006" key="4">
    <source>
        <dbReference type="Google" id="ProtNLM"/>
    </source>
</evidence>
<keyword evidence="1" id="KW-1133">Transmembrane helix</keyword>
<sequence>MDRTISQTVGLRKPQRGLGFWNSIAPVLGLFFLAPLTAEYLIGYLSETFTEMLVGLLLLAPTYGGAAIIIRESARRTGRGWPTIILLSLAFGIFMAGLIDHSLFDPSFQITELWHDMPNPTYIPALGISYLDALYFVLGHVIWSISAPIAIIETFVPRSRTAPWLGNLGLAIISLLYILASSILCWGIAIDDQFFPSALQMAGTAIVVMALIALAFSVRLEERPFAAIRLPKPWVVGTAAFMLLSLPNIIETGCEMLGIPSMFMIDWPGFIINILTVGLLAALTWRWSQSRDWSASHTLSLAGGALLTRVWIAFLLVPFDEAMFYDELVQRTVFLLGVVMLLLLAAWKIRADKKRYEAWV</sequence>
<name>A0A7K4AKA8_METSH</name>
<feature type="transmembrane region" description="Helical" evidence="1">
    <location>
        <begin position="329"/>
        <end position="347"/>
    </location>
</feature>
<feature type="transmembrane region" description="Helical" evidence="1">
    <location>
        <begin position="201"/>
        <end position="220"/>
    </location>
</feature>
<dbReference type="EMBL" id="JAAYUN010000173">
    <property type="protein sequence ID" value="NLJ23403.1"/>
    <property type="molecule type" value="Genomic_DNA"/>
</dbReference>
<comment type="caution">
    <text evidence="2">The sequence shown here is derived from an EMBL/GenBank/DDBJ whole genome shotgun (WGS) entry which is preliminary data.</text>
</comment>
<feature type="transmembrane region" description="Helical" evidence="1">
    <location>
        <begin position="133"/>
        <end position="156"/>
    </location>
</feature>
<feature type="transmembrane region" description="Helical" evidence="1">
    <location>
        <begin position="81"/>
        <end position="99"/>
    </location>
</feature>
<feature type="transmembrane region" description="Helical" evidence="1">
    <location>
        <begin position="20"/>
        <end position="42"/>
    </location>
</feature>
<proteinExistence type="predicted"/>